<organism evidence="5 6">
    <name type="scientific">Penicillium cosmopolitanum</name>
    <dbReference type="NCBI Taxonomy" id="1131564"/>
    <lineage>
        <taxon>Eukaryota</taxon>
        <taxon>Fungi</taxon>
        <taxon>Dikarya</taxon>
        <taxon>Ascomycota</taxon>
        <taxon>Pezizomycotina</taxon>
        <taxon>Eurotiomycetes</taxon>
        <taxon>Eurotiomycetidae</taxon>
        <taxon>Eurotiales</taxon>
        <taxon>Aspergillaceae</taxon>
        <taxon>Penicillium</taxon>
    </lineage>
</organism>
<dbReference type="Proteomes" id="UP001147747">
    <property type="component" value="Unassembled WGS sequence"/>
</dbReference>
<dbReference type="RefSeq" id="XP_056484076.1">
    <property type="nucleotide sequence ID" value="XM_056633456.1"/>
</dbReference>
<dbReference type="PANTHER" id="PTHR42940:SF8">
    <property type="entry name" value="VACUOLAR PROTEIN SORTING-ASSOCIATED PROTEIN 11"/>
    <property type="match status" value="1"/>
</dbReference>
<dbReference type="GO" id="GO:0046872">
    <property type="term" value="F:metal ion binding"/>
    <property type="evidence" value="ECO:0007669"/>
    <property type="project" value="UniProtKB-KW"/>
</dbReference>
<evidence type="ECO:0000256" key="4">
    <source>
        <dbReference type="ARBA" id="ARBA00023002"/>
    </source>
</evidence>
<dbReference type="AlphaFoldDB" id="A0A9W9VN92"/>
<evidence type="ECO:0000313" key="6">
    <source>
        <dbReference type="Proteomes" id="UP001147747"/>
    </source>
</evidence>
<dbReference type="GO" id="GO:0004022">
    <property type="term" value="F:alcohol dehydrogenase (NAD+) activity"/>
    <property type="evidence" value="ECO:0007669"/>
    <property type="project" value="TreeGrafter"/>
</dbReference>
<protein>
    <submittedName>
        <fullName evidence="5">Zinc binding dehydrogenase</fullName>
    </submittedName>
</protein>
<dbReference type="GeneID" id="81372436"/>
<dbReference type="GO" id="GO:0005737">
    <property type="term" value="C:cytoplasm"/>
    <property type="evidence" value="ECO:0007669"/>
    <property type="project" value="TreeGrafter"/>
</dbReference>
<keyword evidence="3" id="KW-0862">Zinc</keyword>
<name>A0A9W9VN92_9EURO</name>
<accession>A0A9W9VN92</accession>
<keyword evidence="2" id="KW-0479">Metal-binding</keyword>
<keyword evidence="6" id="KW-1185">Reference proteome</keyword>
<dbReference type="InterPro" id="IPR011032">
    <property type="entry name" value="GroES-like_sf"/>
</dbReference>
<evidence type="ECO:0000313" key="5">
    <source>
        <dbReference type="EMBL" id="KAJ5386278.1"/>
    </source>
</evidence>
<dbReference type="SUPFAM" id="SSF51735">
    <property type="entry name" value="NAD(P)-binding Rossmann-fold domains"/>
    <property type="match status" value="1"/>
</dbReference>
<sequence>MKGITVDGAWAEYMVADARFVVKLPDDMEFKVVAPLMSAGISIYGGIRRANIPEGGSIGIIGIGGLGHIGTQLAKCMGYTVAAVDVKQQTLEAVASYKHSPDALILATDTVAESLLKIDQMTSSKYRGLDATVLATDHPSAFESPICLRSGCWTHTETWYNGFTGSARKGNHYVIP</sequence>
<proteinExistence type="predicted"/>
<dbReference type="Gene3D" id="3.90.180.10">
    <property type="entry name" value="Medium-chain alcohol dehydrogenases, catalytic domain"/>
    <property type="match status" value="1"/>
</dbReference>
<dbReference type="OrthoDB" id="256333at2759"/>
<dbReference type="SUPFAM" id="SSF50129">
    <property type="entry name" value="GroES-like"/>
    <property type="match status" value="1"/>
</dbReference>
<gene>
    <name evidence="5" type="ORF">N7509_008819</name>
</gene>
<keyword evidence="4" id="KW-0560">Oxidoreductase</keyword>
<comment type="cofactor">
    <cofactor evidence="1">
        <name>Zn(2+)</name>
        <dbReference type="ChEBI" id="CHEBI:29105"/>
    </cofactor>
</comment>
<comment type="caution">
    <text evidence="5">The sequence shown here is derived from an EMBL/GenBank/DDBJ whole genome shotgun (WGS) entry which is preliminary data.</text>
</comment>
<evidence type="ECO:0000256" key="2">
    <source>
        <dbReference type="ARBA" id="ARBA00022723"/>
    </source>
</evidence>
<dbReference type="EMBL" id="JAPZBU010000009">
    <property type="protein sequence ID" value="KAJ5386278.1"/>
    <property type="molecule type" value="Genomic_DNA"/>
</dbReference>
<dbReference type="PANTHER" id="PTHR42940">
    <property type="entry name" value="ALCOHOL DEHYDROGENASE 1-RELATED"/>
    <property type="match status" value="1"/>
</dbReference>
<evidence type="ECO:0000256" key="3">
    <source>
        <dbReference type="ARBA" id="ARBA00022833"/>
    </source>
</evidence>
<reference evidence="5" key="1">
    <citation type="submission" date="2022-12" db="EMBL/GenBank/DDBJ databases">
        <authorList>
            <person name="Petersen C."/>
        </authorList>
    </citation>
    <scope>NUCLEOTIDE SEQUENCE</scope>
    <source>
        <strain evidence="5">IBT 29677</strain>
    </source>
</reference>
<dbReference type="Gene3D" id="3.40.50.720">
    <property type="entry name" value="NAD(P)-binding Rossmann-like Domain"/>
    <property type="match status" value="1"/>
</dbReference>
<evidence type="ECO:0000256" key="1">
    <source>
        <dbReference type="ARBA" id="ARBA00001947"/>
    </source>
</evidence>
<reference evidence="5" key="2">
    <citation type="journal article" date="2023" name="IMA Fungus">
        <title>Comparative genomic study of the Penicillium genus elucidates a diverse pangenome and 15 lateral gene transfer events.</title>
        <authorList>
            <person name="Petersen C."/>
            <person name="Sorensen T."/>
            <person name="Nielsen M.R."/>
            <person name="Sondergaard T.E."/>
            <person name="Sorensen J.L."/>
            <person name="Fitzpatrick D.A."/>
            <person name="Frisvad J.C."/>
            <person name="Nielsen K.L."/>
        </authorList>
    </citation>
    <scope>NUCLEOTIDE SEQUENCE</scope>
    <source>
        <strain evidence="5">IBT 29677</strain>
    </source>
</reference>
<dbReference type="InterPro" id="IPR036291">
    <property type="entry name" value="NAD(P)-bd_dom_sf"/>
</dbReference>